<dbReference type="InterPro" id="IPR051828">
    <property type="entry name" value="HAD-like_hydrolase_domain"/>
</dbReference>
<dbReference type="Gene3D" id="1.10.150.720">
    <property type="entry name" value="Haloacid dehalogenase-like hydrolase"/>
    <property type="match status" value="1"/>
</dbReference>
<dbReference type="GO" id="GO:0005634">
    <property type="term" value="C:nucleus"/>
    <property type="evidence" value="ECO:0007669"/>
    <property type="project" value="TreeGrafter"/>
</dbReference>
<dbReference type="PANTHER" id="PTHR46191:SF2">
    <property type="entry name" value="HALOACID DEHALOGENASE-LIKE HYDROLASE DOMAIN-CONTAINING PROTEIN 3"/>
    <property type="match status" value="1"/>
</dbReference>
<reference evidence="1" key="1">
    <citation type="journal article" date="2020" name="Stud. Mycol.">
        <title>101 Dothideomycetes genomes: a test case for predicting lifestyles and emergence of pathogens.</title>
        <authorList>
            <person name="Haridas S."/>
            <person name="Albert R."/>
            <person name="Binder M."/>
            <person name="Bloem J."/>
            <person name="Labutti K."/>
            <person name="Salamov A."/>
            <person name="Andreopoulos B."/>
            <person name="Baker S."/>
            <person name="Barry K."/>
            <person name="Bills G."/>
            <person name="Bluhm B."/>
            <person name="Cannon C."/>
            <person name="Castanera R."/>
            <person name="Culley D."/>
            <person name="Daum C."/>
            <person name="Ezra D."/>
            <person name="Gonzalez J."/>
            <person name="Henrissat B."/>
            <person name="Kuo A."/>
            <person name="Liang C."/>
            <person name="Lipzen A."/>
            <person name="Lutzoni F."/>
            <person name="Magnuson J."/>
            <person name="Mondo S."/>
            <person name="Nolan M."/>
            <person name="Ohm R."/>
            <person name="Pangilinan J."/>
            <person name="Park H.-J."/>
            <person name="Ramirez L."/>
            <person name="Alfaro M."/>
            <person name="Sun H."/>
            <person name="Tritt A."/>
            <person name="Yoshinaga Y."/>
            <person name="Zwiers L.-H."/>
            <person name="Turgeon B."/>
            <person name="Goodwin S."/>
            <person name="Spatafora J."/>
            <person name="Crous P."/>
            <person name="Grigoriev I."/>
        </authorList>
    </citation>
    <scope>NUCLEOTIDE SEQUENCE</scope>
    <source>
        <strain evidence="1">CBS 161.51</strain>
    </source>
</reference>
<feature type="non-terminal residue" evidence="1">
    <location>
        <position position="255"/>
    </location>
</feature>
<evidence type="ECO:0000313" key="2">
    <source>
        <dbReference type="Proteomes" id="UP000800038"/>
    </source>
</evidence>
<dbReference type="InterPro" id="IPR044924">
    <property type="entry name" value="HAD-SF_hydro_IA_REG-2-like_cap"/>
</dbReference>
<dbReference type="Gene3D" id="3.40.50.1000">
    <property type="entry name" value="HAD superfamily/HAD-like"/>
    <property type="match status" value="1"/>
</dbReference>
<accession>A0A6A5T6Z6</accession>
<dbReference type="Pfam" id="PF00702">
    <property type="entry name" value="Hydrolase"/>
    <property type="match status" value="1"/>
</dbReference>
<dbReference type="Proteomes" id="UP000800038">
    <property type="component" value="Unassembled WGS sequence"/>
</dbReference>
<feature type="non-terminal residue" evidence="1">
    <location>
        <position position="1"/>
    </location>
</feature>
<dbReference type="OrthoDB" id="444127at2759"/>
<proteinExistence type="predicted"/>
<dbReference type="EMBL" id="ML975997">
    <property type="protein sequence ID" value="KAF1947602.1"/>
    <property type="molecule type" value="Genomic_DNA"/>
</dbReference>
<evidence type="ECO:0008006" key="3">
    <source>
        <dbReference type="Google" id="ProtNLM"/>
    </source>
</evidence>
<name>A0A6A5T6Z6_9PLEO</name>
<dbReference type="InterPro" id="IPR036412">
    <property type="entry name" value="HAD-like_sf"/>
</dbReference>
<dbReference type="PANTHER" id="PTHR46191">
    <property type="match status" value="1"/>
</dbReference>
<dbReference type="InterPro" id="IPR023214">
    <property type="entry name" value="HAD_sf"/>
</dbReference>
<evidence type="ECO:0000313" key="1">
    <source>
        <dbReference type="EMBL" id="KAF1947602.1"/>
    </source>
</evidence>
<dbReference type="SUPFAM" id="SSF56784">
    <property type="entry name" value="HAD-like"/>
    <property type="match status" value="1"/>
</dbReference>
<gene>
    <name evidence="1" type="ORF">EJ02DRAFT_327431</name>
</gene>
<organism evidence="1 2">
    <name type="scientific">Clathrospora elynae</name>
    <dbReference type="NCBI Taxonomy" id="706981"/>
    <lineage>
        <taxon>Eukaryota</taxon>
        <taxon>Fungi</taxon>
        <taxon>Dikarya</taxon>
        <taxon>Ascomycota</taxon>
        <taxon>Pezizomycotina</taxon>
        <taxon>Dothideomycetes</taxon>
        <taxon>Pleosporomycetidae</taxon>
        <taxon>Pleosporales</taxon>
        <taxon>Diademaceae</taxon>
        <taxon>Clathrospora</taxon>
    </lineage>
</organism>
<dbReference type="AlphaFoldDB" id="A0A6A5T6Z6"/>
<keyword evidence="2" id="KW-1185">Reference proteome</keyword>
<protein>
    <recommendedName>
        <fullName evidence="3">HAD-like protein</fullName>
    </recommendedName>
</protein>
<sequence length="255" mass="28784">QKNLFLCLDAFGTLFTPSIPIPVAYARAAARHGIHVGNTENPKDVQSHFREQFKSESHRNPNYGRATGMGAERWWGNVIHNTFIPFLRQGQQFPKALTKELLQTYSSSEGYTMYRDVRPFFDMLRSHNQSQPQPNSPWPWHKTVVGIITNSDARVPDILSSFGLSIGPRRVGTADQRERNASLEDDITFVVLSYDVGVEKPDRKMFDAAVDILEDMLVGNEEGLMMGSFEKLYVGDDLEKDYDGAAAAGWDRILL</sequence>